<reference evidence="2 3" key="1">
    <citation type="submission" date="2021-01" db="EMBL/GenBank/DDBJ databases">
        <title>Carboxyliciviraga sp.nov., isolated from coastal sediments.</title>
        <authorList>
            <person name="Lu D."/>
            <person name="Zhang T."/>
        </authorList>
    </citation>
    <scope>NUCLEOTIDE SEQUENCE [LARGE SCALE GENOMIC DNA]</scope>
    <source>
        <strain evidence="2 3">N1Y132</strain>
    </source>
</reference>
<protein>
    <recommendedName>
        <fullName evidence="4">Outer membrane protein beta-barrel domain-containing protein</fullName>
    </recommendedName>
</protein>
<comment type="caution">
    <text evidence="2">The sequence shown here is derived from an EMBL/GenBank/DDBJ whole genome shotgun (WGS) entry which is preliminary data.</text>
</comment>
<evidence type="ECO:0000313" key="2">
    <source>
        <dbReference type="EMBL" id="MBK3518628.1"/>
    </source>
</evidence>
<dbReference type="EMBL" id="JAENRR010000038">
    <property type="protein sequence ID" value="MBK3518628.1"/>
    <property type="molecule type" value="Genomic_DNA"/>
</dbReference>
<feature type="signal peptide" evidence="1">
    <location>
        <begin position="1"/>
        <end position="18"/>
    </location>
</feature>
<sequence>MKQLFILAMLALSYSANAQHSEHKSGTEHHAQNQHEHAPHGKHKLSVYTGFTHIPSAFYEHETHEESTGKWVPTIGIDYFYSLSHKWELGIIGDMELDEYYIESDSFEELARNNVVVLSAVGKYKPTHRIGLIAGPGVEWEMGEKDTKTFFVLKTGIEFEVAIEKGWELTPVFTYDLKEEYSAYAFGITIGKRF</sequence>
<evidence type="ECO:0000256" key="1">
    <source>
        <dbReference type="SAM" id="SignalP"/>
    </source>
</evidence>
<dbReference type="Proteomes" id="UP000605676">
    <property type="component" value="Unassembled WGS sequence"/>
</dbReference>
<feature type="chain" id="PRO_5046227282" description="Outer membrane protein beta-barrel domain-containing protein" evidence="1">
    <location>
        <begin position="19"/>
        <end position="194"/>
    </location>
</feature>
<name>A0ABS1HLQ8_9BACT</name>
<evidence type="ECO:0008006" key="4">
    <source>
        <dbReference type="Google" id="ProtNLM"/>
    </source>
</evidence>
<gene>
    <name evidence="2" type="ORF">JIV24_14880</name>
</gene>
<proteinExistence type="predicted"/>
<accession>A0ABS1HLQ8</accession>
<keyword evidence="3" id="KW-1185">Reference proteome</keyword>
<keyword evidence="1" id="KW-0732">Signal</keyword>
<dbReference type="RefSeq" id="WP_200465854.1">
    <property type="nucleotide sequence ID" value="NZ_JAENRR010000038.1"/>
</dbReference>
<organism evidence="2 3">
    <name type="scientific">Carboxylicivirga marina</name>
    <dbReference type="NCBI Taxonomy" id="2800988"/>
    <lineage>
        <taxon>Bacteria</taxon>
        <taxon>Pseudomonadati</taxon>
        <taxon>Bacteroidota</taxon>
        <taxon>Bacteroidia</taxon>
        <taxon>Marinilabiliales</taxon>
        <taxon>Marinilabiliaceae</taxon>
        <taxon>Carboxylicivirga</taxon>
    </lineage>
</organism>
<evidence type="ECO:0000313" key="3">
    <source>
        <dbReference type="Proteomes" id="UP000605676"/>
    </source>
</evidence>